<comment type="caution">
    <text evidence="2">The sequence shown here is derived from an EMBL/GenBank/DDBJ whole genome shotgun (WGS) entry which is preliminary data.</text>
</comment>
<dbReference type="InterPro" id="IPR002035">
    <property type="entry name" value="VWF_A"/>
</dbReference>
<dbReference type="SMART" id="SM00327">
    <property type="entry name" value="VWA"/>
    <property type="match status" value="1"/>
</dbReference>
<dbReference type="Gene3D" id="3.40.50.410">
    <property type="entry name" value="von Willebrand factor, type A domain"/>
    <property type="match status" value="1"/>
</dbReference>
<name>A0ABS3L9M9_9ENTE</name>
<gene>
    <name evidence="2" type="ORF">JZO70_09045</name>
</gene>
<dbReference type="SUPFAM" id="SSF53300">
    <property type="entry name" value="vWA-like"/>
    <property type="match status" value="1"/>
</dbReference>
<protein>
    <submittedName>
        <fullName evidence="2">VWA domain-containing protein</fullName>
    </submittedName>
</protein>
<organism evidence="2 3">
    <name type="scientific">Candidatus Enterococcus moelleringii</name>
    <dbReference type="NCBI Taxonomy" id="2815325"/>
    <lineage>
        <taxon>Bacteria</taxon>
        <taxon>Bacillati</taxon>
        <taxon>Bacillota</taxon>
        <taxon>Bacilli</taxon>
        <taxon>Lactobacillales</taxon>
        <taxon>Enterococcaceae</taxon>
        <taxon>Enterococcus</taxon>
    </lineage>
</organism>
<dbReference type="RefSeq" id="WP_207673238.1">
    <property type="nucleotide sequence ID" value="NZ_JAFREM010000014.1"/>
</dbReference>
<sequence>MGMLNKAEVQRRMCPVIFLLDVSGSMSGAPIGAVNAAIEGVLPELISMNDDNADTEIEVAIMAFESHSRWVTGAGLVNPKDYAWNDLNAGGGTSMGVAFKELEKQLSVSNGFMKRASGSVAPVLFLLTDAAPTDDYKTPLSSLKNNNWYKVAAKVAIGYGDSNDAILAEFTGTPETVLHTNNPQDLKNMIHFVTITSSMVASKVQVAVGKDKGLSNADPNDMTNKVGDALKQMPPKLNNVDPDDSW</sequence>
<dbReference type="EMBL" id="JAFREM010000014">
    <property type="protein sequence ID" value="MBO1306305.1"/>
    <property type="molecule type" value="Genomic_DNA"/>
</dbReference>
<proteinExistence type="predicted"/>
<evidence type="ECO:0000259" key="1">
    <source>
        <dbReference type="PROSITE" id="PS50234"/>
    </source>
</evidence>
<dbReference type="InterPro" id="IPR036465">
    <property type="entry name" value="vWFA_dom_sf"/>
</dbReference>
<dbReference type="PROSITE" id="PS50234">
    <property type="entry name" value="VWFA"/>
    <property type="match status" value="1"/>
</dbReference>
<dbReference type="Proteomes" id="UP000664601">
    <property type="component" value="Unassembled WGS sequence"/>
</dbReference>
<reference evidence="2 3" key="1">
    <citation type="submission" date="2021-03" db="EMBL/GenBank/DDBJ databases">
        <title>Enterococcal diversity collection.</title>
        <authorList>
            <person name="Gilmore M.S."/>
            <person name="Schwartzman J."/>
            <person name="Van Tyne D."/>
            <person name="Martin M."/>
            <person name="Earl A.M."/>
            <person name="Manson A.L."/>
            <person name="Straub T."/>
            <person name="Salamzade R."/>
            <person name="Saavedra J."/>
            <person name="Lebreton F."/>
            <person name="Prichula J."/>
            <person name="Schaufler K."/>
            <person name="Gaca A."/>
            <person name="Sgardioli B."/>
            <person name="Wagenaar J."/>
            <person name="Strong T."/>
        </authorList>
    </citation>
    <scope>NUCLEOTIDE SEQUENCE [LARGE SCALE GENOMIC DNA]</scope>
    <source>
        <strain evidence="2 3">669A</strain>
    </source>
</reference>
<accession>A0ABS3L9M9</accession>
<evidence type="ECO:0000313" key="3">
    <source>
        <dbReference type="Proteomes" id="UP000664601"/>
    </source>
</evidence>
<evidence type="ECO:0000313" key="2">
    <source>
        <dbReference type="EMBL" id="MBO1306305.1"/>
    </source>
</evidence>
<feature type="domain" description="VWFA" evidence="1">
    <location>
        <begin position="15"/>
        <end position="193"/>
    </location>
</feature>
<keyword evidence="3" id="KW-1185">Reference proteome</keyword>
<dbReference type="Pfam" id="PF00092">
    <property type="entry name" value="VWA"/>
    <property type="match status" value="1"/>
</dbReference>